<feature type="transmembrane region" description="Helical" evidence="14">
    <location>
        <begin position="268"/>
        <end position="293"/>
    </location>
</feature>
<keyword evidence="11 14" id="KW-0739">Sodium transport</keyword>
<evidence type="ECO:0000256" key="7">
    <source>
        <dbReference type="ARBA" id="ARBA00022989"/>
    </source>
</evidence>
<dbReference type="NCBIfam" id="TIGR02121">
    <property type="entry name" value="Na_Pro_sym"/>
    <property type="match status" value="1"/>
</dbReference>
<dbReference type="EMBL" id="VLKZ01000006">
    <property type="protein sequence ID" value="TWI56006.1"/>
    <property type="molecule type" value="Genomic_DNA"/>
</dbReference>
<feature type="transmembrane region" description="Helical" evidence="14">
    <location>
        <begin position="39"/>
        <end position="60"/>
    </location>
</feature>
<keyword evidence="6 14" id="KW-0769">Symport</keyword>
<dbReference type="PANTHER" id="PTHR48086:SF3">
    <property type="entry name" value="SODIUM_PROLINE SYMPORTER"/>
    <property type="match status" value="1"/>
</dbReference>
<dbReference type="InterPro" id="IPR011851">
    <property type="entry name" value="Na/Pro_symporter"/>
</dbReference>
<reference evidence="15 16" key="1">
    <citation type="journal article" date="2015" name="Stand. Genomic Sci.">
        <title>Genomic Encyclopedia of Bacterial and Archaeal Type Strains, Phase III: the genomes of soil and plant-associated and newly described type strains.</title>
        <authorList>
            <person name="Whitman W.B."/>
            <person name="Woyke T."/>
            <person name="Klenk H.P."/>
            <person name="Zhou Y."/>
            <person name="Lilburn T.G."/>
            <person name="Beck B.J."/>
            <person name="De Vos P."/>
            <person name="Vandamme P."/>
            <person name="Eisen J.A."/>
            <person name="Garrity G."/>
            <person name="Hugenholtz P."/>
            <person name="Kyrpides N.C."/>
        </authorList>
    </citation>
    <scope>NUCLEOTIDE SEQUENCE [LARGE SCALE GENOMIC DNA]</scope>
    <source>
        <strain evidence="15 16">CGMCC 1.10116</strain>
    </source>
</reference>
<dbReference type="FunFam" id="1.20.1730.10:FF:000002">
    <property type="entry name" value="Sodium/proline symporter"/>
    <property type="match status" value="1"/>
</dbReference>
<gene>
    <name evidence="15" type="ORF">IQ10_02610</name>
</gene>
<keyword evidence="3 14" id="KW-0813">Transport</keyword>
<keyword evidence="14" id="KW-0029">Amino-acid transport</keyword>
<comment type="function">
    <text evidence="14">Catalyzes the sodium-dependent uptake of extracellular L-proline.</text>
</comment>
<evidence type="ECO:0000256" key="13">
    <source>
        <dbReference type="RuleBase" id="RU362091"/>
    </source>
</evidence>
<feature type="transmembrane region" description="Helical" evidence="14">
    <location>
        <begin position="125"/>
        <end position="150"/>
    </location>
</feature>
<evidence type="ECO:0000256" key="8">
    <source>
        <dbReference type="ARBA" id="ARBA00023053"/>
    </source>
</evidence>
<comment type="subcellular location">
    <subcellularLocation>
        <location evidence="1 14">Cell membrane</location>
        <topology evidence="1 14">Multi-pass membrane protein</topology>
    </subcellularLocation>
</comment>
<evidence type="ECO:0000313" key="15">
    <source>
        <dbReference type="EMBL" id="TWI56006.1"/>
    </source>
</evidence>
<keyword evidence="16" id="KW-1185">Reference proteome</keyword>
<evidence type="ECO:0000313" key="16">
    <source>
        <dbReference type="Proteomes" id="UP000315711"/>
    </source>
</evidence>
<feature type="transmembrane region" description="Helical" evidence="14">
    <location>
        <begin position="227"/>
        <end position="247"/>
    </location>
</feature>
<dbReference type="InterPro" id="IPR018212">
    <property type="entry name" value="Na/solute_symporter_CS"/>
</dbReference>
<dbReference type="GO" id="GO:0005298">
    <property type="term" value="F:proline:sodium symporter activity"/>
    <property type="evidence" value="ECO:0007669"/>
    <property type="project" value="UniProtKB-UniRule"/>
</dbReference>
<evidence type="ECO:0000256" key="5">
    <source>
        <dbReference type="ARBA" id="ARBA00022692"/>
    </source>
</evidence>
<evidence type="ECO:0000256" key="6">
    <source>
        <dbReference type="ARBA" id="ARBA00022847"/>
    </source>
</evidence>
<evidence type="ECO:0000256" key="4">
    <source>
        <dbReference type="ARBA" id="ARBA00022475"/>
    </source>
</evidence>
<evidence type="ECO:0000256" key="3">
    <source>
        <dbReference type="ARBA" id="ARBA00022448"/>
    </source>
</evidence>
<dbReference type="AlphaFoldDB" id="A0A562QIY7"/>
<comment type="caution">
    <text evidence="15">The sequence shown here is derived from an EMBL/GenBank/DDBJ whole genome shotgun (WGS) entry which is preliminary data.</text>
</comment>
<protein>
    <recommendedName>
        <fullName evidence="14">Sodium/proline symporter</fullName>
    </recommendedName>
    <alternativeName>
        <fullName evidence="14">Proline permease</fullName>
    </alternativeName>
</protein>
<dbReference type="InterPro" id="IPR038377">
    <property type="entry name" value="Na/Glc_symporter_sf"/>
</dbReference>
<proteinExistence type="inferred from homology"/>
<evidence type="ECO:0000256" key="9">
    <source>
        <dbReference type="ARBA" id="ARBA00023065"/>
    </source>
</evidence>
<evidence type="ECO:0000256" key="1">
    <source>
        <dbReference type="ARBA" id="ARBA00004651"/>
    </source>
</evidence>
<evidence type="ECO:0000256" key="12">
    <source>
        <dbReference type="ARBA" id="ARBA00033708"/>
    </source>
</evidence>
<keyword evidence="9 14" id="KW-0406">Ion transport</keyword>
<comment type="similarity">
    <text evidence="2 13">Belongs to the sodium:solute symporter (SSF) (TC 2.A.21) family.</text>
</comment>
<evidence type="ECO:0000256" key="11">
    <source>
        <dbReference type="ARBA" id="ARBA00023201"/>
    </source>
</evidence>
<keyword evidence="8 14" id="KW-0915">Sodium</keyword>
<dbReference type="Gene3D" id="1.20.1730.10">
    <property type="entry name" value="Sodium/glucose cotransporter"/>
    <property type="match status" value="1"/>
</dbReference>
<dbReference type="PROSITE" id="PS00456">
    <property type="entry name" value="NA_SOLUT_SYMP_1"/>
    <property type="match status" value="1"/>
</dbReference>
<accession>A0A562QIY7</accession>
<dbReference type="PROSITE" id="PS00457">
    <property type="entry name" value="NA_SOLUT_SYMP_2"/>
    <property type="match status" value="1"/>
</dbReference>
<feature type="transmembrane region" description="Helical" evidence="14">
    <location>
        <begin position="190"/>
        <end position="207"/>
    </location>
</feature>
<dbReference type="GO" id="GO:0031402">
    <property type="term" value="F:sodium ion binding"/>
    <property type="evidence" value="ECO:0007669"/>
    <property type="project" value="UniProtKB-UniRule"/>
</dbReference>
<keyword evidence="10 14" id="KW-0472">Membrane</keyword>
<feature type="transmembrane region" description="Helical" evidence="14">
    <location>
        <begin position="6"/>
        <end position="27"/>
    </location>
</feature>
<sequence length="502" mass="54261">MELATIMTFIVYLVGMLVIGLLAYRLTSNLSDYVLGGRRLGGGVAALSAGASDMSSWLLLGLPGAMYLGGMGEIWIAVGLAVGAYLNWQFLAARLRMYTEIAKDSITLPDFFENRFRDKSKSLRIISALVILVFFAFYASSGLVGGALLFEASFGMTYTQALWIGAFVIISYTFLGGFLAVSWTDFFQGLLMFLALVIVPIRAISEIGGWSETVNAVGAIDVTYLDAFQGATIIGVVSLLAWGLGYFGQPHIVTRFMAVKSVKEIPKARAIGMTWMILALFGAIFTGFVGIAYFSANGPGGQPLADGAHETVFILFTYLLFDPWVSGFLLAAILAAIMSTIDSQLLVSSSALAEDLYKGFIRKDASEKELVFVGRIGVVVIALVAIMLAYNPNSSVLDLVGYAWAGFGAAFGPVLILALFWKRMTRNGALVGMITGGVTVIVWAELDTWFNLSAEQFPILGLYEIIPGFLLAWIAIMVVSLLDKEPSKEIQEEFDRAKSATL</sequence>
<dbReference type="GO" id="GO:0015193">
    <property type="term" value="F:L-proline transmembrane transporter activity"/>
    <property type="evidence" value="ECO:0007669"/>
    <property type="project" value="TreeGrafter"/>
</dbReference>
<feature type="transmembrane region" description="Helical" evidence="14">
    <location>
        <begin position="66"/>
        <end position="88"/>
    </location>
</feature>
<comment type="catalytic activity">
    <reaction evidence="12">
        <text>L-proline(in) + Na(+)(in) = L-proline(out) + Na(+)(out)</text>
        <dbReference type="Rhea" id="RHEA:28967"/>
        <dbReference type="ChEBI" id="CHEBI:29101"/>
        <dbReference type="ChEBI" id="CHEBI:60039"/>
    </reaction>
</comment>
<feature type="transmembrane region" description="Helical" evidence="14">
    <location>
        <begin position="162"/>
        <end position="183"/>
    </location>
</feature>
<keyword evidence="5 14" id="KW-0812">Transmembrane</keyword>
<organism evidence="15 16">
    <name type="scientific">Halalkalibacter nanhaiisediminis</name>
    <dbReference type="NCBI Taxonomy" id="688079"/>
    <lineage>
        <taxon>Bacteria</taxon>
        <taxon>Bacillati</taxon>
        <taxon>Bacillota</taxon>
        <taxon>Bacilli</taxon>
        <taxon>Bacillales</taxon>
        <taxon>Bacillaceae</taxon>
        <taxon>Halalkalibacter</taxon>
    </lineage>
</organism>
<dbReference type="NCBIfam" id="TIGR00813">
    <property type="entry name" value="sss"/>
    <property type="match status" value="1"/>
</dbReference>
<dbReference type="PROSITE" id="PS50283">
    <property type="entry name" value="NA_SOLUT_SYMP_3"/>
    <property type="match status" value="1"/>
</dbReference>
<keyword evidence="4 14" id="KW-1003">Cell membrane</keyword>
<feature type="transmembrane region" description="Helical" evidence="14">
    <location>
        <begin position="402"/>
        <end position="421"/>
    </location>
</feature>
<dbReference type="GO" id="GO:0015824">
    <property type="term" value="P:proline transport"/>
    <property type="evidence" value="ECO:0007669"/>
    <property type="project" value="UniProtKB-UniRule"/>
</dbReference>
<feature type="transmembrane region" description="Helical" evidence="14">
    <location>
        <begin position="313"/>
        <end position="337"/>
    </location>
</feature>
<name>A0A562QIY7_9BACI</name>
<dbReference type="InterPro" id="IPR050277">
    <property type="entry name" value="Sodium:Solute_Symporter"/>
</dbReference>
<dbReference type="Pfam" id="PF00474">
    <property type="entry name" value="SSF"/>
    <property type="match status" value="1"/>
</dbReference>
<feature type="transmembrane region" description="Helical" evidence="14">
    <location>
        <begin position="428"/>
        <end position="446"/>
    </location>
</feature>
<feature type="transmembrane region" description="Helical" evidence="14">
    <location>
        <begin position="458"/>
        <end position="482"/>
    </location>
</feature>
<dbReference type="GO" id="GO:0005886">
    <property type="term" value="C:plasma membrane"/>
    <property type="evidence" value="ECO:0007669"/>
    <property type="project" value="UniProtKB-SubCell"/>
</dbReference>
<evidence type="ECO:0000256" key="14">
    <source>
        <dbReference type="RuleBase" id="RU366012"/>
    </source>
</evidence>
<feature type="transmembrane region" description="Helical" evidence="14">
    <location>
        <begin position="370"/>
        <end position="390"/>
    </location>
</feature>
<dbReference type="PANTHER" id="PTHR48086">
    <property type="entry name" value="SODIUM/PROLINE SYMPORTER-RELATED"/>
    <property type="match status" value="1"/>
</dbReference>
<dbReference type="CDD" id="cd11475">
    <property type="entry name" value="SLC5sbd_PutP"/>
    <property type="match status" value="1"/>
</dbReference>
<evidence type="ECO:0000256" key="10">
    <source>
        <dbReference type="ARBA" id="ARBA00023136"/>
    </source>
</evidence>
<keyword evidence="7 14" id="KW-1133">Transmembrane helix</keyword>
<dbReference type="InterPro" id="IPR001734">
    <property type="entry name" value="Na/solute_symporter"/>
</dbReference>
<evidence type="ECO:0000256" key="2">
    <source>
        <dbReference type="ARBA" id="ARBA00006434"/>
    </source>
</evidence>
<dbReference type="Proteomes" id="UP000315711">
    <property type="component" value="Unassembled WGS sequence"/>
</dbReference>
<dbReference type="RefSeq" id="WP_199757425.1">
    <property type="nucleotide sequence ID" value="NZ_VLKZ01000006.1"/>
</dbReference>